<dbReference type="EMBL" id="SJPR01000003">
    <property type="protein sequence ID" value="TWT96816.1"/>
    <property type="molecule type" value="Genomic_DNA"/>
</dbReference>
<dbReference type="InterPro" id="IPR000163">
    <property type="entry name" value="Prohibitin"/>
</dbReference>
<dbReference type="InterPro" id="IPR036013">
    <property type="entry name" value="Band_7/SPFH_dom_sf"/>
</dbReference>
<reference evidence="4 5" key="1">
    <citation type="submission" date="2019-02" db="EMBL/GenBank/DDBJ databases">
        <title>Deep-cultivation of Planctomycetes and their phenomic and genomic characterization uncovers novel biology.</title>
        <authorList>
            <person name="Wiegand S."/>
            <person name="Jogler M."/>
            <person name="Boedeker C."/>
            <person name="Pinto D."/>
            <person name="Vollmers J."/>
            <person name="Rivas-Marin E."/>
            <person name="Kohn T."/>
            <person name="Peeters S.H."/>
            <person name="Heuer A."/>
            <person name="Rast P."/>
            <person name="Oberbeckmann S."/>
            <person name="Bunk B."/>
            <person name="Jeske O."/>
            <person name="Meyerdierks A."/>
            <person name="Storesund J.E."/>
            <person name="Kallscheuer N."/>
            <person name="Luecker S."/>
            <person name="Lage O.M."/>
            <person name="Pohl T."/>
            <person name="Merkel B.J."/>
            <person name="Hornburger P."/>
            <person name="Mueller R.-W."/>
            <person name="Bruemmer F."/>
            <person name="Labrenz M."/>
            <person name="Spormann A.M."/>
            <person name="Op Den Camp H."/>
            <person name="Overmann J."/>
            <person name="Amann R."/>
            <person name="Jetten M.S.M."/>
            <person name="Mascher T."/>
            <person name="Medema M.H."/>
            <person name="Devos D.P."/>
            <person name="Kaster A.-K."/>
            <person name="Ovreas L."/>
            <person name="Rohde M."/>
            <person name="Galperin M.Y."/>
            <person name="Jogler C."/>
        </authorList>
    </citation>
    <scope>NUCLEOTIDE SEQUENCE [LARGE SCALE GENOMIC DNA]</scope>
    <source>
        <strain evidence="4 5">Pla108</strain>
    </source>
</reference>
<gene>
    <name evidence="4" type="primary">hflK</name>
    <name evidence="4" type="ORF">Pla108_25900</name>
</gene>
<dbReference type="InterPro" id="IPR001107">
    <property type="entry name" value="Band_7"/>
</dbReference>
<dbReference type="PRINTS" id="PR00679">
    <property type="entry name" value="PROHIBITIN"/>
</dbReference>
<keyword evidence="4" id="KW-0378">Hydrolase</keyword>
<dbReference type="GO" id="GO:0008233">
    <property type="term" value="F:peptidase activity"/>
    <property type="evidence" value="ECO:0007669"/>
    <property type="project" value="UniProtKB-KW"/>
</dbReference>
<evidence type="ECO:0000313" key="4">
    <source>
        <dbReference type="EMBL" id="TWT96816.1"/>
    </source>
</evidence>
<evidence type="ECO:0000259" key="3">
    <source>
        <dbReference type="SMART" id="SM00244"/>
    </source>
</evidence>
<name>A0A5C6ABJ8_9BACT</name>
<keyword evidence="5" id="KW-1185">Reference proteome</keyword>
<dbReference type="AlphaFoldDB" id="A0A5C6ABJ8"/>
<feature type="coiled-coil region" evidence="2">
    <location>
        <begin position="183"/>
        <end position="234"/>
    </location>
</feature>
<accession>A0A5C6ABJ8</accession>
<dbReference type="Gene3D" id="3.30.479.30">
    <property type="entry name" value="Band 7 domain"/>
    <property type="match status" value="1"/>
</dbReference>
<organism evidence="4 5">
    <name type="scientific">Botrimarina colliarenosi</name>
    <dbReference type="NCBI Taxonomy" id="2528001"/>
    <lineage>
        <taxon>Bacteria</taxon>
        <taxon>Pseudomonadati</taxon>
        <taxon>Planctomycetota</taxon>
        <taxon>Planctomycetia</taxon>
        <taxon>Pirellulales</taxon>
        <taxon>Lacipirellulaceae</taxon>
        <taxon>Botrimarina</taxon>
    </lineage>
</organism>
<dbReference type="Proteomes" id="UP000317421">
    <property type="component" value="Unassembled WGS sequence"/>
</dbReference>
<protein>
    <submittedName>
        <fullName evidence="4">Modulator of FtsH protease HflK</fullName>
    </submittedName>
</protein>
<comment type="caution">
    <text evidence="4">The sequence shown here is derived from an EMBL/GenBank/DDBJ whole genome shotgun (WGS) entry which is preliminary data.</text>
</comment>
<dbReference type="PANTHER" id="PTHR23222:SF0">
    <property type="entry name" value="PROHIBITIN 1"/>
    <property type="match status" value="1"/>
</dbReference>
<dbReference type="Pfam" id="PF01145">
    <property type="entry name" value="Band_7"/>
    <property type="match status" value="1"/>
</dbReference>
<evidence type="ECO:0000256" key="2">
    <source>
        <dbReference type="SAM" id="Coils"/>
    </source>
</evidence>
<evidence type="ECO:0000256" key="1">
    <source>
        <dbReference type="ARBA" id="ARBA00004167"/>
    </source>
</evidence>
<keyword evidence="2" id="KW-0175">Coiled coil</keyword>
<dbReference type="OrthoDB" id="9812991at2"/>
<evidence type="ECO:0000313" key="5">
    <source>
        <dbReference type="Proteomes" id="UP000317421"/>
    </source>
</evidence>
<dbReference type="CDD" id="cd03401">
    <property type="entry name" value="SPFH_prohibitin"/>
    <property type="match status" value="1"/>
</dbReference>
<dbReference type="SUPFAM" id="SSF117892">
    <property type="entry name" value="Band 7/SPFH domain"/>
    <property type="match status" value="1"/>
</dbReference>
<proteinExistence type="predicted"/>
<dbReference type="RefSeq" id="WP_146445320.1">
    <property type="nucleotide sequence ID" value="NZ_SJPR01000003.1"/>
</dbReference>
<comment type="subcellular location">
    <subcellularLocation>
        <location evidence="1">Membrane</location>
        <topology evidence="1">Single-pass membrane protein</topology>
    </subcellularLocation>
</comment>
<dbReference type="GO" id="GO:0006508">
    <property type="term" value="P:proteolysis"/>
    <property type="evidence" value="ECO:0007669"/>
    <property type="project" value="UniProtKB-KW"/>
</dbReference>
<dbReference type="GO" id="GO:0016020">
    <property type="term" value="C:membrane"/>
    <property type="evidence" value="ECO:0007669"/>
    <property type="project" value="UniProtKB-SubCell"/>
</dbReference>
<sequence>MQNNSYAVGALAVLVIVAALAFQSFVTVESGNVGVVTRFGAVQEGVLEPGLHAKIPFVTQVIPLETRIKKVEADATASSKDLQIVTSKIVLNYRIDRDAGDKLYEQLGLEYDTRIVEPALQESIKATTARYTAEELITLRATVAKVMEDDLVERLQTKHIIPTDLSIIDFQFSSVFNDAIEQKQVAQQAVLRASNELERVRIEADQAQAEAKGKADAELERARAESEAQKLLRDTISPELLQLRAIEKWDGKLPIYSGGELPMPIMPVPTAN</sequence>
<dbReference type="PANTHER" id="PTHR23222">
    <property type="entry name" value="PROHIBITIN"/>
    <property type="match status" value="1"/>
</dbReference>
<feature type="domain" description="Band 7" evidence="3">
    <location>
        <begin position="23"/>
        <end position="184"/>
    </location>
</feature>
<keyword evidence="4" id="KW-0645">Protease</keyword>
<dbReference type="SMART" id="SM00244">
    <property type="entry name" value="PHB"/>
    <property type="match status" value="1"/>
</dbReference>